<dbReference type="EMBL" id="JBHTIU010000031">
    <property type="protein sequence ID" value="MFD0869580.1"/>
    <property type="molecule type" value="Genomic_DNA"/>
</dbReference>
<sequence length="633" mass="72242">MRRWSKFIRIFILFAGVVCIGFLFIRADAEIADRLPLTEWEYYWGDFPIGSDGDLQWESSADQEGIHDSHWLPAQQTMNLPGRGDWNVLWLRTTLPAISWKDPSLIIQIYENFKVYVNEQLVYQYGDVDNRGYNAYQGTPERVVLLPAEQEGGTLYIKIYSGSPNIGMLDYPELTGYSDYILSLHKQQAARFILGCFYIIAGLLSLYPFYKLRLKPFLSFGGFAISFGLYTICRTTIIYFYYDNPQVWMYLELVSLIAGMASAIILIIQLFEDSQSVRPMKWLWKVHLLYGLVYISSAYIGKVHLLTGLFYYQLLLFVTMAVTIVYLSILSFRRNREAQIVLLGTVCFSLAGSIDILDSMFFGMNIPSISYLGMLLLVLCLVIVLIRKSFHMINRLRYTEKLSLVGQLATGIAHEIRNPLTVISGNLQLMNKQPNKRDTVPLMLEEVNRINEILSELLYLSRTQPPTFEKYDLILVLKSVVALFRSQSTEQPIHIHFRNEEEEPLLIWCDANRLKQVFVNILRNGIEAMPEGGNMEVAVLRERDGVKIQFMDEGVGIDVNDLPSLSMPFFTTKANGTGLGLAISHKIVEEHGGELGMFSRPQRGTMVVIKLPLRSRVKEKQGSLPINGRTSQS</sequence>
<comment type="catalytic activity">
    <reaction evidence="1">
        <text>ATP + protein L-histidine = ADP + protein N-phospho-L-histidine.</text>
        <dbReference type="EC" id="2.7.13.3"/>
    </reaction>
</comment>
<feature type="transmembrane region" description="Helical" evidence="9">
    <location>
        <begin position="282"/>
        <end position="303"/>
    </location>
</feature>
<feature type="transmembrane region" description="Helical" evidence="9">
    <location>
        <begin position="341"/>
        <end position="362"/>
    </location>
</feature>
<keyword evidence="5" id="KW-0547">Nucleotide-binding</keyword>
<dbReference type="SUPFAM" id="SSF47384">
    <property type="entry name" value="Homodimeric domain of signal transducing histidine kinase"/>
    <property type="match status" value="1"/>
</dbReference>
<dbReference type="Pfam" id="PF07695">
    <property type="entry name" value="7TMR-DISM_7TM"/>
    <property type="match status" value="1"/>
</dbReference>
<reference evidence="12" key="1">
    <citation type="journal article" date="2019" name="Int. J. Syst. Evol. Microbiol.">
        <title>The Global Catalogue of Microorganisms (GCM) 10K type strain sequencing project: providing services to taxonomists for standard genome sequencing and annotation.</title>
        <authorList>
            <consortium name="The Broad Institute Genomics Platform"/>
            <consortium name="The Broad Institute Genome Sequencing Center for Infectious Disease"/>
            <person name="Wu L."/>
            <person name="Ma J."/>
        </authorList>
    </citation>
    <scope>NUCLEOTIDE SEQUENCE [LARGE SCALE GENOMIC DNA]</scope>
    <source>
        <strain evidence="12">CCUG 57263</strain>
    </source>
</reference>
<feature type="domain" description="Histidine kinase" evidence="10">
    <location>
        <begin position="411"/>
        <end position="615"/>
    </location>
</feature>
<keyword evidence="9" id="KW-0472">Membrane</keyword>
<evidence type="ECO:0000259" key="10">
    <source>
        <dbReference type="PROSITE" id="PS50109"/>
    </source>
</evidence>
<dbReference type="SMART" id="SM00387">
    <property type="entry name" value="HATPase_c"/>
    <property type="match status" value="1"/>
</dbReference>
<keyword evidence="8" id="KW-0902">Two-component regulatory system</keyword>
<dbReference type="PRINTS" id="PR00344">
    <property type="entry name" value="BCTRLSENSOR"/>
</dbReference>
<feature type="transmembrane region" description="Helical" evidence="9">
    <location>
        <begin position="309"/>
        <end position="329"/>
    </location>
</feature>
<evidence type="ECO:0000256" key="8">
    <source>
        <dbReference type="ARBA" id="ARBA00023012"/>
    </source>
</evidence>
<dbReference type="Pfam" id="PF02518">
    <property type="entry name" value="HATPase_c"/>
    <property type="match status" value="1"/>
</dbReference>
<dbReference type="Gene3D" id="3.30.565.10">
    <property type="entry name" value="Histidine kinase-like ATPase, C-terminal domain"/>
    <property type="match status" value="1"/>
</dbReference>
<evidence type="ECO:0000313" key="11">
    <source>
        <dbReference type="EMBL" id="MFD0869580.1"/>
    </source>
</evidence>
<organism evidence="11 12">
    <name type="scientific">Paenibacillus residui</name>
    <dbReference type="NCBI Taxonomy" id="629724"/>
    <lineage>
        <taxon>Bacteria</taxon>
        <taxon>Bacillati</taxon>
        <taxon>Bacillota</taxon>
        <taxon>Bacilli</taxon>
        <taxon>Bacillales</taxon>
        <taxon>Paenibacillaceae</taxon>
        <taxon>Paenibacillus</taxon>
    </lineage>
</organism>
<feature type="transmembrane region" description="Helical" evidence="9">
    <location>
        <begin position="248"/>
        <end position="270"/>
    </location>
</feature>
<keyword evidence="7 11" id="KW-0067">ATP-binding</keyword>
<dbReference type="InterPro" id="IPR004358">
    <property type="entry name" value="Sig_transdc_His_kin-like_C"/>
</dbReference>
<dbReference type="Pfam" id="PF00512">
    <property type="entry name" value="HisKA"/>
    <property type="match status" value="1"/>
</dbReference>
<evidence type="ECO:0000256" key="1">
    <source>
        <dbReference type="ARBA" id="ARBA00000085"/>
    </source>
</evidence>
<proteinExistence type="predicted"/>
<dbReference type="EC" id="2.7.13.3" evidence="2"/>
<dbReference type="InterPro" id="IPR036097">
    <property type="entry name" value="HisK_dim/P_sf"/>
</dbReference>
<evidence type="ECO:0000256" key="6">
    <source>
        <dbReference type="ARBA" id="ARBA00022777"/>
    </source>
</evidence>
<evidence type="ECO:0000256" key="4">
    <source>
        <dbReference type="ARBA" id="ARBA00022679"/>
    </source>
</evidence>
<accession>A0ABW3D7Z8</accession>
<evidence type="ECO:0000256" key="7">
    <source>
        <dbReference type="ARBA" id="ARBA00022840"/>
    </source>
</evidence>
<gene>
    <name evidence="11" type="ORF">ACFQ03_10495</name>
</gene>
<comment type="caution">
    <text evidence="11">The sequence shown here is derived from an EMBL/GenBank/DDBJ whole genome shotgun (WGS) entry which is preliminary data.</text>
</comment>
<evidence type="ECO:0000313" key="12">
    <source>
        <dbReference type="Proteomes" id="UP001597120"/>
    </source>
</evidence>
<keyword evidence="6" id="KW-0418">Kinase</keyword>
<dbReference type="GO" id="GO:0005524">
    <property type="term" value="F:ATP binding"/>
    <property type="evidence" value="ECO:0007669"/>
    <property type="project" value="UniProtKB-KW"/>
</dbReference>
<feature type="transmembrane region" description="Helical" evidence="9">
    <location>
        <begin position="368"/>
        <end position="386"/>
    </location>
</feature>
<keyword evidence="12" id="KW-1185">Reference proteome</keyword>
<dbReference type="InterPro" id="IPR011623">
    <property type="entry name" value="7TMR_DISM_rcpt_extracell_dom1"/>
</dbReference>
<evidence type="ECO:0000256" key="5">
    <source>
        <dbReference type="ARBA" id="ARBA00022741"/>
    </source>
</evidence>
<evidence type="ECO:0000256" key="9">
    <source>
        <dbReference type="SAM" id="Phobius"/>
    </source>
</evidence>
<keyword evidence="9" id="KW-1133">Transmembrane helix</keyword>
<keyword evidence="4" id="KW-0808">Transferase</keyword>
<dbReference type="InterPro" id="IPR036890">
    <property type="entry name" value="HATPase_C_sf"/>
</dbReference>
<dbReference type="CDD" id="cd00075">
    <property type="entry name" value="HATPase"/>
    <property type="match status" value="1"/>
</dbReference>
<dbReference type="SMART" id="SM00388">
    <property type="entry name" value="HisKA"/>
    <property type="match status" value="1"/>
</dbReference>
<dbReference type="Proteomes" id="UP001597120">
    <property type="component" value="Unassembled WGS sequence"/>
</dbReference>
<dbReference type="SUPFAM" id="SSF55874">
    <property type="entry name" value="ATPase domain of HSP90 chaperone/DNA topoisomerase II/histidine kinase"/>
    <property type="match status" value="1"/>
</dbReference>
<dbReference type="PANTHER" id="PTHR43065">
    <property type="entry name" value="SENSOR HISTIDINE KINASE"/>
    <property type="match status" value="1"/>
</dbReference>
<evidence type="ECO:0000256" key="3">
    <source>
        <dbReference type="ARBA" id="ARBA00022553"/>
    </source>
</evidence>
<dbReference type="InterPro" id="IPR005467">
    <property type="entry name" value="His_kinase_dom"/>
</dbReference>
<feature type="transmembrane region" description="Helical" evidence="9">
    <location>
        <begin position="217"/>
        <end position="242"/>
    </location>
</feature>
<dbReference type="CDD" id="cd00082">
    <property type="entry name" value="HisKA"/>
    <property type="match status" value="1"/>
</dbReference>
<dbReference type="InterPro" id="IPR003594">
    <property type="entry name" value="HATPase_dom"/>
</dbReference>
<dbReference type="PROSITE" id="PS50109">
    <property type="entry name" value="HIS_KIN"/>
    <property type="match status" value="1"/>
</dbReference>
<keyword evidence="9" id="KW-0812">Transmembrane</keyword>
<dbReference type="RefSeq" id="WP_379288006.1">
    <property type="nucleotide sequence ID" value="NZ_JBHTIU010000031.1"/>
</dbReference>
<evidence type="ECO:0000256" key="2">
    <source>
        <dbReference type="ARBA" id="ARBA00012438"/>
    </source>
</evidence>
<dbReference type="PANTHER" id="PTHR43065:SF10">
    <property type="entry name" value="PEROXIDE STRESS-ACTIVATED HISTIDINE KINASE MAK3"/>
    <property type="match status" value="1"/>
</dbReference>
<keyword evidence="3" id="KW-0597">Phosphoprotein</keyword>
<dbReference type="Gene3D" id="1.10.287.130">
    <property type="match status" value="1"/>
</dbReference>
<dbReference type="InterPro" id="IPR003661">
    <property type="entry name" value="HisK_dim/P_dom"/>
</dbReference>
<feature type="transmembrane region" description="Helical" evidence="9">
    <location>
        <begin position="192"/>
        <end position="210"/>
    </location>
</feature>
<name>A0ABW3D7Z8_9BACL</name>
<protein>
    <recommendedName>
        <fullName evidence="2">histidine kinase</fullName>
        <ecNumber evidence="2">2.7.13.3</ecNumber>
    </recommendedName>
</protein>